<dbReference type="OrthoDB" id="359154at2759"/>
<accession>A0A0C3SC63</accession>
<dbReference type="Proteomes" id="UP000053257">
    <property type="component" value="Unassembled WGS sequence"/>
</dbReference>
<dbReference type="STRING" id="745531.A0A0C3SC63"/>
<sequence length="370" mass="42621">MRPRKSLVPVSRVQVLVGQNSQWTRDLRHVKAVIPRAWHKERVVFQQPKLKDTKPKDRIKWWNIVPGDHIRVRGDPDGLVHKVVATNKFSNRVYLNTQSDNEENPDAAHTRNVHYSKCQLLVGRFKFPPAPGTGAPQTLPVFATRLGISKPFWHPAAYRFDWTRFALATQPRLPDWSPDSKVWTPIPWPQVAARRHTDPTPYDTTADAVSEVTYRAPTLSLNAEPASVPSEQEYIKSLAARSAFDPSAPVEIYVHRELTNPHSRAKKQQRWQAFQMWKKSLLGEITKEEYKNLQGRTRHAARADAVWKWRNALIEHRKAEVKRRWVNRGGEARFEGRKARRAAKAERLQNKLRTLVLGEAENQVIPGKKA</sequence>
<keyword evidence="2" id="KW-1185">Reference proteome</keyword>
<gene>
    <name evidence="1" type="ORF">PHLGIDRAFT_84575</name>
</gene>
<dbReference type="EMBL" id="KN840452">
    <property type="protein sequence ID" value="KIP10637.1"/>
    <property type="molecule type" value="Genomic_DNA"/>
</dbReference>
<protein>
    <submittedName>
        <fullName evidence="1">Uncharacterized protein</fullName>
    </submittedName>
</protein>
<proteinExistence type="predicted"/>
<organism evidence="1 2">
    <name type="scientific">Phlebiopsis gigantea (strain 11061_1 CR5-6)</name>
    <name type="common">White-rot fungus</name>
    <name type="synonym">Peniophora gigantea</name>
    <dbReference type="NCBI Taxonomy" id="745531"/>
    <lineage>
        <taxon>Eukaryota</taxon>
        <taxon>Fungi</taxon>
        <taxon>Dikarya</taxon>
        <taxon>Basidiomycota</taxon>
        <taxon>Agaricomycotina</taxon>
        <taxon>Agaricomycetes</taxon>
        <taxon>Polyporales</taxon>
        <taxon>Phanerochaetaceae</taxon>
        <taxon>Phlebiopsis</taxon>
    </lineage>
</organism>
<dbReference type="HOGENOM" id="CLU_055001_0_0_1"/>
<evidence type="ECO:0000313" key="1">
    <source>
        <dbReference type="EMBL" id="KIP10637.1"/>
    </source>
</evidence>
<name>A0A0C3SC63_PHLG1</name>
<reference evidence="1 2" key="1">
    <citation type="journal article" date="2014" name="PLoS Genet.">
        <title>Analysis of the Phlebiopsis gigantea genome, transcriptome and secretome provides insight into its pioneer colonization strategies of wood.</title>
        <authorList>
            <person name="Hori C."/>
            <person name="Ishida T."/>
            <person name="Igarashi K."/>
            <person name="Samejima M."/>
            <person name="Suzuki H."/>
            <person name="Master E."/>
            <person name="Ferreira P."/>
            <person name="Ruiz-Duenas F.J."/>
            <person name="Held B."/>
            <person name="Canessa P."/>
            <person name="Larrondo L.F."/>
            <person name="Schmoll M."/>
            <person name="Druzhinina I.S."/>
            <person name="Kubicek C.P."/>
            <person name="Gaskell J.A."/>
            <person name="Kersten P."/>
            <person name="St John F."/>
            <person name="Glasner J."/>
            <person name="Sabat G."/>
            <person name="Splinter BonDurant S."/>
            <person name="Syed K."/>
            <person name="Yadav J."/>
            <person name="Mgbeahuruike A.C."/>
            <person name="Kovalchuk A."/>
            <person name="Asiegbu F.O."/>
            <person name="Lackner G."/>
            <person name="Hoffmeister D."/>
            <person name="Rencoret J."/>
            <person name="Gutierrez A."/>
            <person name="Sun H."/>
            <person name="Lindquist E."/>
            <person name="Barry K."/>
            <person name="Riley R."/>
            <person name="Grigoriev I.V."/>
            <person name="Henrissat B."/>
            <person name="Kues U."/>
            <person name="Berka R.M."/>
            <person name="Martinez A.T."/>
            <person name="Covert S.F."/>
            <person name="Blanchette R.A."/>
            <person name="Cullen D."/>
        </authorList>
    </citation>
    <scope>NUCLEOTIDE SEQUENCE [LARGE SCALE GENOMIC DNA]</scope>
    <source>
        <strain evidence="1 2">11061_1 CR5-6</strain>
    </source>
</reference>
<dbReference type="AlphaFoldDB" id="A0A0C3SC63"/>
<evidence type="ECO:0000313" key="2">
    <source>
        <dbReference type="Proteomes" id="UP000053257"/>
    </source>
</evidence>